<comment type="similarity">
    <text evidence="4">Belongs to the major facilitator superfamily. Sugar transporter (TC 2.A.1.1) family. Glucose transporter subfamily.</text>
</comment>
<evidence type="ECO:0000256" key="10">
    <source>
        <dbReference type="ARBA" id="ARBA00022989"/>
    </source>
</evidence>
<evidence type="ECO:0000313" key="18">
    <source>
        <dbReference type="RefSeq" id="XP_035665060.1"/>
    </source>
</evidence>
<feature type="transmembrane region" description="Helical" evidence="15">
    <location>
        <begin position="132"/>
        <end position="151"/>
    </location>
</feature>
<evidence type="ECO:0000256" key="11">
    <source>
        <dbReference type="ARBA" id="ARBA00023136"/>
    </source>
</evidence>
<dbReference type="Gene3D" id="1.20.1250.20">
    <property type="entry name" value="MFS general substrate transporter like domains"/>
    <property type="match status" value="2"/>
</dbReference>
<keyword evidence="6 14" id="KW-0813">Transport</keyword>
<evidence type="ECO:0000256" key="15">
    <source>
        <dbReference type="SAM" id="Phobius"/>
    </source>
</evidence>
<feature type="transmembrane region" description="Helical" evidence="15">
    <location>
        <begin position="157"/>
        <end position="182"/>
    </location>
</feature>
<dbReference type="PANTHER" id="PTHR23503:SF132">
    <property type="entry name" value="SOLUTE CARRIER FAMILY 2, FACILITATED GLUCOSE TRANSPORTER MEMBER 5-LIKE"/>
    <property type="match status" value="1"/>
</dbReference>
<dbReference type="GO" id="GO:1990539">
    <property type="term" value="P:fructose import across plasma membrane"/>
    <property type="evidence" value="ECO:0007669"/>
    <property type="project" value="UniProtKB-ARBA"/>
</dbReference>
<feature type="transmembrane region" description="Helical" evidence="15">
    <location>
        <begin position="311"/>
        <end position="337"/>
    </location>
</feature>
<dbReference type="OrthoDB" id="4540492at2759"/>
<dbReference type="InterPro" id="IPR005828">
    <property type="entry name" value="MFS_sugar_transport-like"/>
</dbReference>
<dbReference type="PROSITE" id="PS50850">
    <property type="entry name" value="MFS"/>
    <property type="match status" value="1"/>
</dbReference>
<sequence length="581" mass="63417">MKPPGDNTKTEVDFSEATKGPQLSITACLVVGSLLIKIILPFQKLTFLLAFTVFIADLGSFQFGYTISVLNAPEQELQKFYNESYFHLFGEELGSDQSTLLWSCTVSIYCLGGLFGSLLVGPLTGSFLGRKWTMVCINLLSVSGALLMWGSHMQTSFQMIIVGRTIMGVHNGCAIGVVPMYLSEVSPPNLRGAIGVTHQLFITIGILVSQIFGLQQILGNEDLWPYLLGFYVIPAVLQSVVMMFLPESPRCLLIDKDNEEASRKALKILQGSHVNIDVAIQEMRHEHENEMSEPRMSLLALLKSRSVRPQLMVCVLVMLGQQFSGVNAIFFYSTSIFLQAGVPAEYSDYATIGVGGINVLMTVVSVMVIDKAGRKALLLWPVAFMAFSFAILTVTLGLTENLYCECGCAQGRWPTGVLDSAGSCIFPTVETVTGIPTPSLTMSTAAPYENPYQWIAYLSIVFIILFIIAFAIGLGPIPFIITGEMFRQGARPAAYMIIGSTNLVANGIVGLVFPILQARIGAFTFLIFMAVCVLLCIFVAVKVPETKNKTFEDIQKLFGVQDDAEMPNGIQNAAFASTTYL</sequence>
<proteinExistence type="inferred from homology"/>
<dbReference type="GO" id="GO:0005353">
    <property type="term" value="F:fructose transmembrane transporter activity"/>
    <property type="evidence" value="ECO:0007669"/>
    <property type="project" value="UniProtKB-ARBA"/>
</dbReference>
<evidence type="ECO:0000256" key="13">
    <source>
        <dbReference type="ARBA" id="ARBA00031099"/>
    </source>
</evidence>
<evidence type="ECO:0000259" key="16">
    <source>
        <dbReference type="PROSITE" id="PS50850"/>
    </source>
</evidence>
<name>A0A9J7HV98_BRAFL</name>
<dbReference type="GeneID" id="118408397"/>
<keyword evidence="17" id="KW-1185">Reference proteome</keyword>
<evidence type="ECO:0000256" key="5">
    <source>
        <dbReference type="ARBA" id="ARBA00015973"/>
    </source>
</evidence>
<dbReference type="GO" id="GO:0042383">
    <property type="term" value="C:sarcolemma"/>
    <property type="evidence" value="ECO:0007669"/>
    <property type="project" value="UniProtKB-SubCell"/>
</dbReference>
<evidence type="ECO:0000256" key="12">
    <source>
        <dbReference type="ARBA" id="ARBA00029961"/>
    </source>
</evidence>
<gene>
    <name evidence="18" type="primary">LOC118408397</name>
</gene>
<evidence type="ECO:0000256" key="3">
    <source>
        <dbReference type="ARBA" id="ARBA00004651"/>
    </source>
</evidence>
<dbReference type="OMA" id="FAMRITS"/>
<dbReference type="PANTHER" id="PTHR23503">
    <property type="entry name" value="SOLUTE CARRIER FAMILY 2"/>
    <property type="match status" value="1"/>
</dbReference>
<comment type="catalytic activity">
    <reaction evidence="1">
        <text>D-fructose(out) = D-fructose(in)</text>
        <dbReference type="Rhea" id="RHEA:60372"/>
        <dbReference type="ChEBI" id="CHEBI:37721"/>
    </reaction>
</comment>
<feature type="transmembrane region" description="Helical" evidence="15">
    <location>
        <begin position="20"/>
        <end position="40"/>
    </location>
</feature>
<organism evidence="17 18">
    <name type="scientific">Branchiostoma floridae</name>
    <name type="common">Florida lancelet</name>
    <name type="synonym">Amphioxus</name>
    <dbReference type="NCBI Taxonomy" id="7739"/>
    <lineage>
        <taxon>Eukaryota</taxon>
        <taxon>Metazoa</taxon>
        <taxon>Chordata</taxon>
        <taxon>Cephalochordata</taxon>
        <taxon>Leptocardii</taxon>
        <taxon>Amphioxiformes</taxon>
        <taxon>Branchiostomatidae</taxon>
        <taxon>Branchiostoma</taxon>
    </lineage>
</organism>
<dbReference type="Pfam" id="PF00083">
    <property type="entry name" value="Sugar_tr"/>
    <property type="match status" value="2"/>
</dbReference>
<dbReference type="InterPro" id="IPR003663">
    <property type="entry name" value="Sugar/inositol_transpt"/>
</dbReference>
<dbReference type="KEGG" id="bfo:118408397"/>
<dbReference type="InterPro" id="IPR020846">
    <property type="entry name" value="MFS_dom"/>
</dbReference>
<dbReference type="GO" id="GO:0055056">
    <property type="term" value="F:D-glucose transmembrane transporter activity"/>
    <property type="evidence" value="ECO:0000318"/>
    <property type="project" value="GO_Central"/>
</dbReference>
<dbReference type="GO" id="GO:0046323">
    <property type="term" value="P:D-glucose import"/>
    <property type="evidence" value="ECO:0000318"/>
    <property type="project" value="GO_Central"/>
</dbReference>
<dbReference type="GO" id="GO:0070837">
    <property type="term" value="P:dehydroascorbic acid transport"/>
    <property type="evidence" value="ECO:0000318"/>
    <property type="project" value="GO_Central"/>
</dbReference>
<reference evidence="18" key="1">
    <citation type="submission" date="2025-08" db="UniProtKB">
        <authorList>
            <consortium name="RefSeq"/>
        </authorList>
    </citation>
    <scope>IDENTIFICATION</scope>
    <source>
        <strain evidence="18">S238N-H82</strain>
        <tissue evidence="18">Testes</tissue>
    </source>
</reference>
<keyword evidence="7" id="KW-1003">Cell membrane</keyword>
<dbReference type="Proteomes" id="UP000001554">
    <property type="component" value="Unplaced"/>
</dbReference>
<keyword evidence="8" id="KW-0762">Sugar transport</keyword>
<dbReference type="InterPro" id="IPR036259">
    <property type="entry name" value="MFS_trans_sf"/>
</dbReference>
<dbReference type="InterPro" id="IPR045263">
    <property type="entry name" value="GLUT"/>
</dbReference>
<evidence type="ECO:0000256" key="1">
    <source>
        <dbReference type="ARBA" id="ARBA00000590"/>
    </source>
</evidence>
<dbReference type="RefSeq" id="XP_035665060.1">
    <property type="nucleotide sequence ID" value="XM_035809167.1"/>
</dbReference>
<accession>A0A9J7HV98</accession>
<feature type="transmembrane region" description="Helical" evidence="15">
    <location>
        <begin position="223"/>
        <end position="245"/>
    </location>
</feature>
<dbReference type="AlphaFoldDB" id="A0A9J7HV98"/>
<feature type="transmembrane region" description="Helical" evidence="15">
    <location>
        <begin position="100"/>
        <end position="120"/>
    </location>
</feature>
<dbReference type="GO" id="GO:0005886">
    <property type="term" value="C:plasma membrane"/>
    <property type="evidence" value="ECO:0000318"/>
    <property type="project" value="GO_Central"/>
</dbReference>
<dbReference type="PROSITE" id="PS00217">
    <property type="entry name" value="SUGAR_TRANSPORT_2"/>
    <property type="match status" value="1"/>
</dbReference>
<evidence type="ECO:0000256" key="14">
    <source>
        <dbReference type="RuleBase" id="RU003346"/>
    </source>
</evidence>
<protein>
    <recommendedName>
        <fullName evidence="5">Solute carrier family 2, facilitated glucose transporter member 5</fullName>
    </recommendedName>
    <alternativeName>
        <fullName evidence="13">Fructose transporter</fullName>
    </alternativeName>
    <alternativeName>
        <fullName evidence="12">Glucose transporter type 5, small intestine</fullName>
    </alternativeName>
</protein>
<feature type="transmembrane region" description="Helical" evidence="15">
    <location>
        <begin position="454"/>
        <end position="481"/>
    </location>
</feature>
<feature type="domain" description="Major facilitator superfamily (MFS) profile" evidence="16">
    <location>
        <begin position="52"/>
        <end position="547"/>
    </location>
</feature>
<evidence type="ECO:0000256" key="9">
    <source>
        <dbReference type="ARBA" id="ARBA00022692"/>
    </source>
</evidence>
<dbReference type="InterPro" id="IPR005829">
    <property type="entry name" value="Sugar_transporter_CS"/>
</dbReference>
<evidence type="ECO:0000313" key="17">
    <source>
        <dbReference type="Proteomes" id="UP000001554"/>
    </source>
</evidence>
<dbReference type="NCBIfam" id="TIGR00879">
    <property type="entry name" value="SP"/>
    <property type="match status" value="1"/>
</dbReference>
<dbReference type="SUPFAM" id="SSF103473">
    <property type="entry name" value="MFS general substrate transporter"/>
    <property type="match status" value="1"/>
</dbReference>
<keyword evidence="10 15" id="KW-1133">Transmembrane helix</keyword>
<feature type="transmembrane region" description="Helical" evidence="15">
    <location>
        <begin position="493"/>
        <end position="516"/>
    </location>
</feature>
<evidence type="ECO:0000256" key="4">
    <source>
        <dbReference type="ARBA" id="ARBA00007004"/>
    </source>
</evidence>
<feature type="transmembrane region" description="Helical" evidence="15">
    <location>
        <begin position="522"/>
        <end position="541"/>
    </location>
</feature>
<evidence type="ECO:0000256" key="2">
    <source>
        <dbReference type="ARBA" id="ARBA00004135"/>
    </source>
</evidence>
<dbReference type="FunFam" id="1.20.1250.20:FF:001511">
    <property type="entry name" value="Solute carrier family 2, facilitated glucose transporter member 5"/>
    <property type="match status" value="1"/>
</dbReference>
<feature type="transmembrane region" description="Helical" evidence="15">
    <location>
        <begin position="376"/>
        <end position="396"/>
    </location>
</feature>
<evidence type="ECO:0000256" key="8">
    <source>
        <dbReference type="ARBA" id="ARBA00022597"/>
    </source>
</evidence>
<feature type="transmembrane region" description="Helical" evidence="15">
    <location>
        <begin position="194"/>
        <end position="217"/>
    </location>
</feature>
<evidence type="ECO:0000256" key="6">
    <source>
        <dbReference type="ARBA" id="ARBA00022448"/>
    </source>
</evidence>
<feature type="transmembrane region" description="Helical" evidence="15">
    <location>
        <begin position="47"/>
        <end position="67"/>
    </location>
</feature>
<dbReference type="PRINTS" id="PR00171">
    <property type="entry name" value="SUGRTRNSPORT"/>
</dbReference>
<evidence type="ECO:0000256" key="7">
    <source>
        <dbReference type="ARBA" id="ARBA00022475"/>
    </source>
</evidence>
<keyword evidence="9 15" id="KW-0812">Transmembrane</keyword>
<keyword evidence="11 15" id="KW-0472">Membrane</keyword>
<comment type="subcellular location">
    <subcellularLocation>
        <location evidence="2">Cell membrane</location>
        <location evidence="2">Sarcolemma</location>
    </subcellularLocation>
    <subcellularLocation>
        <location evidence="3">Cell membrane</location>
        <topology evidence="3">Multi-pass membrane protein</topology>
    </subcellularLocation>
</comment>
<feature type="transmembrane region" description="Helical" evidence="15">
    <location>
        <begin position="349"/>
        <end position="369"/>
    </location>
</feature>